<accession>A0A7S9D815</accession>
<gene>
    <name evidence="3" type="ORF">IC761_06360</name>
</gene>
<dbReference type="PANTHER" id="PTHR33755">
    <property type="entry name" value="TOXIN PARE1-RELATED"/>
    <property type="match status" value="1"/>
</dbReference>
<proteinExistence type="inferred from homology"/>
<dbReference type="InterPro" id="IPR051803">
    <property type="entry name" value="TA_system_RelE-like_toxin"/>
</dbReference>
<dbReference type="Pfam" id="PF05016">
    <property type="entry name" value="ParE_toxin"/>
    <property type="match status" value="1"/>
</dbReference>
<dbReference type="InterPro" id="IPR007712">
    <property type="entry name" value="RelE/ParE_toxin"/>
</dbReference>
<dbReference type="EMBL" id="CP061379">
    <property type="protein sequence ID" value="QPF92903.1"/>
    <property type="molecule type" value="Genomic_DNA"/>
</dbReference>
<sequence>MKIRYTLPALADLDSILTYISATSPQGAARVQKRIQNIVSLLLAHPEIGLRTDDPDIRRLTTTPYPFLIFYEIASQEIIIHAIRHGARNPGGMPGARGPV</sequence>
<evidence type="ECO:0000313" key="4">
    <source>
        <dbReference type="Proteomes" id="UP000594621"/>
    </source>
</evidence>
<dbReference type="Proteomes" id="UP000594621">
    <property type="component" value="Chromosome"/>
</dbReference>
<dbReference type="InterPro" id="IPR035093">
    <property type="entry name" value="RelE/ParE_toxin_dom_sf"/>
</dbReference>
<dbReference type="KEGG" id="bcou:IC761_06360"/>
<comment type="similarity">
    <text evidence="1">Belongs to the RelE toxin family.</text>
</comment>
<keyword evidence="2" id="KW-1277">Toxin-antitoxin system</keyword>
<evidence type="ECO:0000313" key="3">
    <source>
        <dbReference type="EMBL" id="QPF92903.1"/>
    </source>
</evidence>
<organism evidence="3 4">
    <name type="scientific">Bradyrhizobium commune</name>
    <dbReference type="NCBI Taxonomy" id="83627"/>
    <lineage>
        <taxon>Bacteria</taxon>
        <taxon>Pseudomonadati</taxon>
        <taxon>Pseudomonadota</taxon>
        <taxon>Alphaproteobacteria</taxon>
        <taxon>Hyphomicrobiales</taxon>
        <taxon>Nitrobacteraceae</taxon>
        <taxon>Bradyrhizobium</taxon>
    </lineage>
</organism>
<protein>
    <submittedName>
        <fullName evidence="3">Type II toxin-antitoxin system RelE/ParE family toxin</fullName>
    </submittedName>
</protein>
<name>A0A7S9D815_9BRAD</name>
<keyword evidence="4" id="KW-1185">Reference proteome</keyword>
<dbReference type="AlphaFoldDB" id="A0A7S9D815"/>
<reference evidence="3 4" key="1">
    <citation type="submission" date="2020-09" db="EMBL/GenBank/DDBJ databases">
        <title>Complete genomes of bradyrhizobia occurring on native shrubby legumes in Australia.</title>
        <authorList>
            <person name="Lafay B."/>
        </authorList>
    </citation>
    <scope>NUCLEOTIDE SEQUENCE [LARGE SCALE GENOMIC DNA]</scope>
    <source>
        <strain evidence="3 4">BDV5040</strain>
    </source>
</reference>
<evidence type="ECO:0000256" key="1">
    <source>
        <dbReference type="ARBA" id="ARBA00006226"/>
    </source>
</evidence>
<evidence type="ECO:0000256" key="2">
    <source>
        <dbReference type="ARBA" id="ARBA00022649"/>
    </source>
</evidence>
<dbReference type="Gene3D" id="3.30.2310.20">
    <property type="entry name" value="RelE-like"/>
    <property type="match status" value="1"/>
</dbReference>
<dbReference type="RefSeq" id="WP_195802426.1">
    <property type="nucleotide sequence ID" value="NZ_CP061379.1"/>
</dbReference>